<evidence type="ECO:0000256" key="7">
    <source>
        <dbReference type="RuleBase" id="RU362042"/>
    </source>
</evidence>
<evidence type="ECO:0000313" key="9">
    <source>
        <dbReference type="EMBL" id="KRN05494.1"/>
    </source>
</evidence>
<dbReference type="GO" id="GO:0006465">
    <property type="term" value="P:signal peptide processing"/>
    <property type="evidence" value="ECO:0007669"/>
    <property type="project" value="InterPro"/>
</dbReference>
<dbReference type="Pfam" id="PF10502">
    <property type="entry name" value="Peptidase_S26"/>
    <property type="match status" value="1"/>
</dbReference>
<evidence type="ECO:0000256" key="2">
    <source>
        <dbReference type="ARBA" id="ARBA00004401"/>
    </source>
</evidence>
<evidence type="ECO:0000256" key="5">
    <source>
        <dbReference type="ARBA" id="ARBA00022801"/>
    </source>
</evidence>
<keyword evidence="7" id="KW-1133">Transmembrane helix</keyword>
<dbReference type="PANTHER" id="PTHR43390">
    <property type="entry name" value="SIGNAL PEPTIDASE I"/>
    <property type="match status" value="1"/>
</dbReference>
<keyword evidence="7" id="KW-0472">Membrane</keyword>
<protein>
    <recommendedName>
        <fullName evidence="4 7">Signal peptidase I</fullName>
        <ecNumber evidence="4 7">3.4.21.89</ecNumber>
    </recommendedName>
</protein>
<evidence type="ECO:0000256" key="3">
    <source>
        <dbReference type="ARBA" id="ARBA00009370"/>
    </source>
</evidence>
<reference evidence="9 10" key="1">
    <citation type="journal article" date="2015" name="Genome Announc.">
        <title>Expanding the biotechnology potential of lactobacilli through comparative genomics of 213 strains and associated genera.</title>
        <authorList>
            <person name="Sun Z."/>
            <person name="Harris H.M."/>
            <person name="McCann A."/>
            <person name="Guo C."/>
            <person name="Argimon S."/>
            <person name="Zhang W."/>
            <person name="Yang X."/>
            <person name="Jeffery I.B."/>
            <person name="Cooney J.C."/>
            <person name="Kagawa T.F."/>
            <person name="Liu W."/>
            <person name="Song Y."/>
            <person name="Salvetti E."/>
            <person name="Wrobel A."/>
            <person name="Rasinkangas P."/>
            <person name="Parkhill J."/>
            <person name="Rea M.C."/>
            <person name="O'Sullivan O."/>
            <person name="Ritari J."/>
            <person name="Douillard F.P."/>
            <person name="Paul Ross R."/>
            <person name="Yang R."/>
            <person name="Briner A.E."/>
            <person name="Felis G.E."/>
            <person name="de Vos W.M."/>
            <person name="Barrangou R."/>
            <person name="Klaenhammer T.R."/>
            <person name="Caufield P.W."/>
            <person name="Cui Y."/>
            <person name="Zhang H."/>
            <person name="O'Toole P.W."/>
        </authorList>
    </citation>
    <scope>NUCLEOTIDE SEQUENCE [LARGE SCALE GENOMIC DNA]</scope>
    <source>
        <strain evidence="9 10">DSM 21376</strain>
    </source>
</reference>
<dbReference type="EMBL" id="AYZF01000017">
    <property type="protein sequence ID" value="KRN05494.1"/>
    <property type="molecule type" value="Genomic_DNA"/>
</dbReference>
<dbReference type="GO" id="GO:0009003">
    <property type="term" value="F:signal peptidase activity"/>
    <property type="evidence" value="ECO:0007669"/>
    <property type="project" value="UniProtKB-EC"/>
</dbReference>
<evidence type="ECO:0000256" key="1">
    <source>
        <dbReference type="ARBA" id="ARBA00000677"/>
    </source>
</evidence>
<dbReference type="InterPro" id="IPR036286">
    <property type="entry name" value="LexA/Signal_pep-like_sf"/>
</dbReference>
<accession>A0A0R2DPH5</accession>
<name>A0A0R2DPH5_9LACO</name>
<dbReference type="AlphaFoldDB" id="A0A0R2DPH5"/>
<dbReference type="eggNOG" id="COG0681">
    <property type="taxonomic scope" value="Bacteria"/>
</dbReference>
<dbReference type="GO" id="GO:0004252">
    <property type="term" value="F:serine-type endopeptidase activity"/>
    <property type="evidence" value="ECO:0007669"/>
    <property type="project" value="InterPro"/>
</dbReference>
<keyword evidence="7" id="KW-0812">Transmembrane</keyword>
<evidence type="ECO:0000256" key="6">
    <source>
        <dbReference type="PIRSR" id="PIRSR600223-1"/>
    </source>
</evidence>
<dbReference type="NCBIfam" id="TIGR02227">
    <property type="entry name" value="sigpep_I_bact"/>
    <property type="match status" value="1"/>
</dbReference>
<comment type="subcellular location">
    <subcellularLocation>
        <location evidence="2">Cell membrane</location>
        <topology evidence="2">Single-pass type II membrane protein</topology>
    </subcellularLocation>
    <subcellularLocation>
        <location evidence="7">Membrane</location>
        <topology evidence="7">Single-pass type II membrane protein</topology>
    </subcellularLocation>
</comment>
<dbReference type="Gene3D" id="2.10.109.10">
    <property type="entry name" value="Umud Fragment, subunit A"/>
    <property type="match status" value="1"/>
</dbReference>
<keyword evidence="5 7" id="KW-0378">Hydrolase</keyword>
<dbReference type="InterPro" id="IPR000223">
    <property type="entry name" value="Pept_S26A_signal_pept_1"/>
</dbReference>
<comment type="similarity">
    <text evidence="3 7">Belongs to the peptidase S26 family.</text>
</comment>
<dbReference type="CDD" id="cd06530">
    <property type="entry name" value="S26_SPase_I"/>
    <property type="match status" value="1"/>
</dbReference>
<feature type="active site" evidence="6">
    <location>
        <position position="85"/>
    </location>
</feature>
<feature type="domain" description="Peptidase S26" evidence="8">
    <location>
        <begin position="8"/>
        <end position="185"/>
    </location>
</feature>
<dbReference type="InterPro" id="IPR019757">
    <property type="entry name" value="Pept_S26A_signal_pept_1_Lys-AS"/>
</dbReference>
<dbReference type="PROSITE" id="PS00760">
    <property type="entry name" value="SPASE_I_2"/>
    <property type="match status" value="1"/>
</dbReference>
<gene>
    <name evidence="9" type="ORF">FD15_GL002050</name>
</gene>
<dbReference type="GO" id="GO:0005886">
    <property type="term" value="C:plasma membrane"/>
    <property type="evidence" value="ECO:0007669"/>
    <property type="project" value="UniProtKB-SubCell"/>
</dbReference>
<dbReference type="PATRIC" id="fig|1423806.3.peg.2086"/>
<comment type="catalytic activity">
    <reaction evidence="1 7">
        <text>Cleavage of hydrophobic, N-terminal signal or leader sequences from secreted and periplasmic proteins.</text>
        <dbReference type="EC" id="3.4.21.89"/>
    </reaction>
</comment>
<dbReference type="PRINTS" id="PR00727">
    <property type="entry name" value="LEADERPTASE"/>
</dbReference>
<proteinExistence type="inferred from homology"/>
<sequence length="199" mass="22602">MKVFREIMSWILPIVIGLIIALLVKQFFFSLVRVDGTSMYPNLQNNERVMMLRQAHIKHDTVIVFNAHGVDKNSPSVTEKTKYVKRVIGMPGDKIEYRNDGRVFVNGHEQSQSYITASQRREGTLMLSSSLPEATGVTLGSGKTFTVPKNKYFVLGDNRKNSNDSRYYGFVPKDKVEGVVKVTFWNDKSDVINSYGQKN</sequence>
<dbReference type="EC" id="3.4.21.89" evidence="4 7"/>
<dbReference type="RefSeq" id="WP_056967447.1">
    <property type="nucleotide sequence ID" value="NZ_AYZF01000017.1"/>
</dbReference>
<evidence type="ECO:0000259" key="8">
    <source>
        <dbReference type="Pfam" id="PF10502"/>
    </source>
</evidence>
<dbReference type="InterPro" id="IPR019533">
    <property type="entry name" value="Peptidase_S26"/>
</dbReference>
<dbReference type="STRING" id="1423806.FD15_GL002050"/>
<dbReference type="PANTHER" id="PTHR43390:SF1">
    <property type="entry name" value="CHLOROPLAST PROCESSING PEPTIDASE"/>
    <property type="match status" value="1"/>
</dbReference>
<keyword evidence="10" id="KW-1185">Reference proteome</keyword>
<dbReference type="InterPro" id="IPR019758">
    <property type="entry name" value="Pept_S26A_signal_pept_1_CS"/>
</dbReference>
<dbReference type="SUPFAM" id="SSF51306">
    <property type="entry name" value="LexA/Signal peptidase"/>
    <property type="match status" value="1"/>
</dbReference>
<feature type="active site" evidence="6">
    <location>
        <position position="38"/>
    </location>
</feature>
<feature type="transmembrane region" description="Helical" evidence="7">
    <location>
        <begin position="7"/>
        <end position="29"/>
    </location>
</feature>
<dbReference type="PROSITE" id="PS00761">
    <property type="entry name" value="SPASE_I_3"/>
    <property type="match status" value="1"/>
</dbReference>
<organism evidence="9 10">
    <name type="scientific">Liquorilactobacillus sucicola DSM 21376 = JCM 15457</name>
    <dbReference type="NCBI Taxonomy" id="1423806"/>
    <lineage>
        <taxon>Bacteria</taxon>
        <taxon>Bacillati</taxon>
        <taxon>Bacillota</taxon>
        <taxon>Bacilli</taxon>
        <taxon>Lactobacillales</taxon>
        <taxon>Lactobacillaceae</taxon>
        <taxon>Liquorilactobacillus</taxon>
    </lineage>
</organism>
<evidence type="ECO:0000313" key="10">
    <source>
        <dbReference type="Proteomes" id="UP000050961"/>
    </source>
</evidence>
<dbReference type="Proteomes" id="UP000050961">
    <property type="component" value="Unassembled WGS sequence"/>
</dbReference>
<keyword evidence="7" id="KW-0645">Protease</keyword>
<comment type="caution">
    <text evidence="9">The sequence shown here is derived from an EMBL/GenBank/DDBJ whole genome shotgun (WGS) entry which is preliminary data.</text>
</comment>
<evidence type="ECO:0000256" key="4">
    <source>
        <dbReference type="ARBA" id="ARBA00013208"/>
    </source>
</evidence>